<gene>
    <name evidence="2" type="ORF">PS652_03690</name>
    <name evidence="1" type="ORF">PS652_04865</name>
</gene>
<evidence type="ECO:0000313" key="2">
    <source>
        <dbReference type="EMBL" id="VVN08633.1"/>
    </source>
</evidence>
<dbReference type="Proteomes" id="UP000326595">
    <property type="component" value="Chromosome"/>
</dbReference>
<organism evidence="2">
    <name type="scientific">Pseudomonas fluorescens</name>
    <dbReference type="NCBI Taxonomy" id="294"/>
    <lineage>
        <taxon>Bacteria</taxon>
        <taxon>Pseudomonadati</taxon>
        <taxon>Pseudomonadota</taxon>
        <taxon>Gammaproteobacteria</taxon>
        <taxon>Pseudomonadales</taxon>
        <taxon>Pseudomonadaceae</taxon>
        <taxon>Pseudomonas</taxon>
    </lineage>
</organism>
<accession>A0A5E6UTE5</accession>
<reference evidence="1 3" key="2">
    <citation type="submission" date="2024-03" db="EMBL/GenBank/DDBJ databases">
        <authorList>
            <person name="Alaster D. Moffat"/>
            <person name="Govind Chandra"/>
            <person name="Andrew W. Truman"/>
        </authorList>
    </citation>
    <scope>NUCLEOTIDE SEQUENCE [LARGE SCALE GENOMIC DNA]</scope>
    <source>
        <strain evidence="1">PS652</strain>
    </source>
</reference>
<sequence>MTIKWNRIYTDLLRRDWPKHWGNWALNPHIQPGAVGIVDPASGDFKLVLQTLPGIEVIKSEQSRMWKTASKGVSRQETKTIVKGQVLDPATSTQIAANASLEWTFKDQNSITSEFALSGEHVLKDSTVIQDQYEQLLAYAKRTSAATEAGISEGFGVVTGVIYAKSGVNVGSKKKNAKFSIAGSVSGLNKLLGESDPIAKGEASYLIENNTEDTDSHTLPAESGAVASEPLPVAYTFASFAGGNVLIPHWTRRIGALNLHIDSKASSFTTYTAKIKLLFKTPKGPGERTATIVGGTSASFNDIPVSATQMTLFIEFISLGQNTKQEIPWNLPAVEWPTGTRTINLVGTWPGAPKAIEVVD</sequence>
<evidence type="ECO:0000313" key="1">
    <source>
        <dbReference type="EMBL" id="CAK9892000.1"/>
    </source>
</evidence>
<dbReference type="EMBL" id="OZ024668">
    <property type="protein sequence ID" value="CAK9892000.1"/>
    <property type="molecule type" value="Genomic_DNA"/>
</dbReference>
<evidence type="ECO:0000313" key="3">
    <source>
        <dbReference type="Proteomes" id="UP000326595"/>
    </source>
</evidence>
<protein>
    <submittedName>
        <fullName evidence="2">Uncharacterized protein</fullName>
    </submittedName>
</protein>
<dbReference type="RefSeq" id="WP_038999666.1">
    <property type="nucleotide sequence ID" value="NZ_OZ024668.1"/>
</dbReference>
<name>A0A5E6UTE5_PSEFL</name>
<dbReference type="EMBL" id="CABVHG010000023">
    <property type="protein sequence ID" value="VVN08633.1"/>
    <property type="molecule type" value="Genomic_DNA"/>
</dbReference>
<dbReference type="AlphaFoldDB" id="A0A5E6UTE5"/>
<proteinExistence type="predicted"/>
<reference evidence="2" key="1">
    <citation type="submission" date="2019-09" db="EMBL/GenBank/DDBJ databases">
        <authorList>
            <person name="Chandra G."/>
            <person name="Truman W A."/>
        </authorList>
    </citation>
    <scope>NUCLEOTIDE SEQUENCE [LARGE SCALE GENOMIC DNA]</scope>
    <source>
        <strain evidence="2">PS652</strain>
    </source>
</reference>